<organism evidence="1 2">
    <name type="scientific">Marilutibacter chinensis</name>
    <dbReference type="NCBI Taxonomy" id="2912247"/>
    <lineage>
        <taxon>Bacteria</taxon>
        <taxon>Pseudomonadati</taxon>
        <taxon>Pseudomonadota</taxon>
        <taxon>Gammaproteobacteria</taxon>
        <taxon>Lysobacterales</taxon>
        <taxon>Lysobacteraceae</taxon>
        <taxon>Marilutibacter</taxon>
    </lineage>
</organism>
<sequence>MLQLWLLAGDDTEAPIATTLTRLQRLEREGRPIDVIVFPQADHGMIAVEPGPDGGLAGTTAPGYFERLGDWILRQSRHAARD</sequence>
<accession>A0ABS9HVQ1</accession>
<dbReference type="EMBL" id="JAKJPO010000005">
    <property type="protein sequence ID" value="MCF7222245.1"/>
    <property type="molecule type" value="Genomic_DNA"/>
</dbReference>
<keyword evidence="2" id="KW-1185">Reference proteome</keyword>
<evidence type="ECO:0000313" key="2">
    <source>
        <dbReference type="Proteomes" id="UP001430796"/>
    </source>
</evidence>
<protein>
    <recommendedName>
        <fullName evidence="3">Prolyl oligopeptidase family protein</fullName>
    </recommendedName>
</protein>
<evidence type="ECO:0008006" key="3">
    <source>
        <dbReference type="Google" id="ProtNLM"/>
    </source>
</evidence>
<gene>
    <name evidence="1" type="ORF">L3V18_10670</name>
</gene>
<proteinExistence type="predicted"/>
<name>A0ABS9HVQ1_9GAMM</name>
<evidence type="ECO:0000313" key="1">
    <source>
        <dbReference type="EMBL" id="MCF7222245.1"/>
    </source>
</evidence>
<dbReference type="Proteomes" id="UP001430796">
    <property type="component" value="Unassembled WGS sequence"/>
</dbReference>
<comment type="caution">
    <text evidence="1">The sequence shown here is derived from an EMBL/GenBank/DDBJ whole genome shotgun (WGS) entry which is preliminary data.</text>
</comment>
<reference evidence="2" key="1">
    <citation type="submission" date="2022-01" db="EMBL/GenBank/DDBJ databases">
        <title>Lysobacter chinensis sp. nov., a bacterium isolated from cow dung compost.</title>
        <authorList>
            <person name="Zhou L.Y."/>
        </authorList>
    </citation>
    <scope>NUCLEOTIDE SEQUENCE [LARGE SCALE GENOMIC DNA]</scope>
    <source>
        <strain evidence="2">TLK-CK17</strain>
    </source>
</reference>
<dbReference type="RefSeq" id="WP_237054677.1">
    <property type="nucleotide sequence ID" value="NZ_JAKJPO010000005.1"/>
</dbReference>
<reference evidence="1 2" key="2">
    <citation type="submission" date="2022-01" db="EMBL/GenBank/DDBJ databases">
        <title>Lysobacter chinensis sp. nov., a bacterium isolated from cow dung compost.</title>
        <authorList>
            <person name="Liu Y."/>
        </authorList>
    </citation>
    <scope>NUCLEOTIDE SEQUENCE [LARGE SCALE GENOMIC DNA]</scope>
    <source>
        <strain evidence="1 2">TLK-CK17</strain>
    </source>
</reference>